<accession>A0A266N5M4</accession>
<dbReference type="OrthoDB" id="8481003at2"/>
<protein>
    <recommendedName>
        <fullName evidence="4">TrfA protein</fullName>
    </recommendedName>
</protein>
<organism evidence="2 3">
    <name type="scientific">Pseudomonas lundensis</name>
    <dbReference type="NCBI Taxonomy" id="86185"/>
    <lineage>
        <taxon>Bacteria</taxon>
        <taxon>Pseudomonadati</taxon>
        <taxon>Pseudomonadota</taxon>
        <taxon>Gammaproteobacteria</taxon>
        <taxon>Pseudomonadales</taxon>
        <taxon>Pseudomonadaceae</taxon>
        <taxon>Pseudomonas</taxon>
    </lineage>
</organism>
<evidence type="ECO:0000256" key="1">
    <source>
        <dbReference type="SAM" id="MobiDB-lite"/>
    </source>
</evidence>
<gene>
    <name evidence="2" type="ORF">CJF39_22185</name>
</gene>
<sequence length="298" mass="33006">MGPLTKVRELEARASATASALRPADAPAPRLQNWRELYRALPNAVLRSALFAVIGKGQRARLDGTTINSQAGIALTYSGEQLDQSDLDLWATQLHLLRNHPLDQEFHTSIYALLKGLGITDTGPSRTSLKHRLLRLSSCELSIHTASFVYEGNLTKADYLDGNKPLVLGLNPCIIRLFASDQFTLVHWGVRCMLSGSPLAQWLHGYYSTHAAPYPVRIDTLHKLSGSKTVSPSKFLQLLRRALDRLALASAEHGQKFTYQIDGELVSVNKRPSPSQERHISKRQNRAVTAGKPYRHSG</sequence>
<dbReference type="InterPro" id="IPR010751">
    <property type="entry name" value="TrfA"/>
</dbReference>
<feature type="region of interest" description="Disordered" evidence="1">
    <location>
        <begin position="269"/>
        <end position="298"/>
    </location>
</feature>
<dbReference type="RefSeq" id="WP_094995321.1">
    <property type="nucleotide sequence ID" value="NZ_NQKI01000067.1"/>
</dbReference>
<dbReference type="AlphaFoldDB" id="A0A266N5M4"/>
<dbReference type="Pfam" id="PF07042">
    <property type="entry name" value="TrfA"/>
    <property type="match status" value="1"/>
</dbReference>
<evidence type="ECO:0008006" key="4">
    <source>
        <dbReference type="Google" id="ProtNLM"/>
    </source>
</evidence>
<reference evidence="2 3" key="1">
    <citation type="submission" date="2017-08" db="EMBL/GenBank/DDBJ databases">
        <title>Genomic and metabolic characterisation of spoilage-associated Pseudomonas species.</title>
        <authorList>
            <person name="Stanborough T."/>
            <person name="Fegan N."/>
            <person name="Powell S.M."/>
            <person name="Singh T."/>
            <person name="Tamplin M.L."/>
            <person name="Chandry P.S."/>
        </authorList>
    </citation>
    <scope>NUCLEOTIDE SEQUENCE [LARGE SCALE GENOMIC DNA]</scope>
    <source>
        <strain evidence="2 3">L1802</strain>
    </source>
</reference>
<name>A0A266N5M4_9PSED</name>
<evidence type="ECO:0000313" key="3">
    <source>
        <dbReference type="Proteomes" id="UP000215788"/>
    </source>
</evidence>
<dbReference type="Proteomes" id="UP000215788">
    <property type="component" value="Unassembled WGS sequence"/>
</dbReference>
<dbReference type="EMBL" id="NQKI01000067">
    <property type="protein sequence ID" value="OZY57312.1"/>
    <property type="molecule type" value="Genomic_DNA"/>
</dbReference>
<proteinExistence type="predicted"/>
<evidence type="ECO:0000313" key="2">
    <source>
        <dbReference type="EMBL" id="OZY57312.1"/>
    </source>
</evidence>
<comment type="caution">
    <text evidence="2">The sequence shown here is derived from an EMBL/GenBank/DDBJ whole genome shotgun (WGS) entry which is preliminary data.</text>
</comment>